<dbReference type="AlphaFoldDB" id="A0A0N5AFF4"/>
<keyword evidence="3" id="KW-0235">DNA replication</keyword>
<dbReference type="Pfam" id="PF09724">
    <property type="entry name" value="Dcc1"/>
    <property type="match status" value="1"/>
</dbReference>
<evidence type="ECO:0000256" key="2">
    <source>
        <dbReference type="ARBA" id="ARBA00017682"/>
    </source>
</evidence>
<keyword evidence="4" id="KW-1185">Reference proteome</keyword>
<name>A0A0N5AFF4_9BILA</name>
<sequence length="438" mass="51068">MDKFLLQPVSSSKANGYVPQDKTFPKCELPSDNNEDENSFELLGNLMNVTKLLELAKLPNTNTEIQQIVLSPNFSFDDYRLMEVSPAIANEIESGSAKFVFRGELDDYPVLCSNKTTYLVREADTSNTLMVLSDLHFSKDVKRDEKCLKTIKMETVQMKYLVLSELKTVYLNRLKELLHEAEFQWMKVGEEPEVLTERRKMYTFDELLNVIQLSENELRNALEHLPVINYNGFLRLLSIEFCDRLLMEFIELMDDDNEPDISIHSVNVPSLYNSLKRRETERIIPYDAVEWMVRSHCNEEVKDGVHRFSVNERALCRSKASQLLRAAVRFELSEFEKLMEQLLPEGVQLKIEYLEGLALIDEELERGKTIRYLNVEDLPEGEIERLELLFTLRERWKVTEMRPFLSDICKTDREVNTLLTTQCRVAVINEERVLLGLK</sequence>
<evidence type="ECO:0000256" key="1">
    <source>
        <dbReference type="ARBA" id="ARBA00007017"/>
    </source>
</evidence>
<accession>A0A0N5AFF4</accession>
<dbReference type="PANTHER" id="PTHR13395:SF6">
    <property type="entry name" value="SISTER CHROMATID COHESION PROTEIN DCC1"/>
    <property type="match status" value="1"/>
</dbReference>
<organism evidence="4 5">
    <name type="scientific">Syphacia muris</name>
    <dbReference type="NCBI Taxonomy" id="451379"/>
    <lineage>
        <taxon>Eukaryota</taxon>
        <taxon>Metazoa</taxon>
        <taxon>Ecdysozoa</taxon>
        <taxon>Nematoda</taxon>
        <taxon>Chromadorea</taxon>
        <taxon>Rhabditida</taxon>
        <taxon>Spirurina</taxon>
        <taxon>Oxyuridomorpha</taxon>
        <taxon>Oxyuroidea</taxon>
        <taxon>Oxyuridae</taxon>
        <taxon>Syphacia</taxon>
    </lineage>
</organism>
<comment type="similarity">
    <text evidence="1">Belongs to the DCC1 family.</text>
</comment>
<dbReference type="Proteomes" id="UP000046393">
    <property type="component" value="Unplaced"/>
</dbReference>
<dbReference type="GO" id="GO:0006260">
    <property type="term" value="P:DNA replication"/>
    <property type="evidence" value="ECO:0007669"/>
    <property type="project" value="UniProtKB-KW"/>
</dbReference>
<evidence type="ECO:0000313" key="4">
    <source>
        <dbReference type="Proteomes" id="UP000046393"/>
    </source>
</evidence>
<dbReference type="GO" id="GO:0000785">
    <property type="term" value="C:chromatin"/>
    <property type="evidence" value="ECO:0007669"/>
    <property type="project" value="TreeGrafter"/>
</dbReference>
<dbReference type="WBParaSite" id="SMUV_0000300601-mRNA-1">
    <property type="protein sequence ID" value="SMUV_0000300601-mRNA-1"/>
    <property type="gene ID" value="SMUV_0000300601"/>
</dbReference>
<dbReference type="GO" id="GO:0034088">
    <property type="term" value="P:maintenance of mitotic sister chromatid cohesion"/>
    <property type="evidence" value="ECO:0007669"/>
    <property type="project" value="TreeGrafter"/>
</dbReference>
<dbReference type="STRING" id="451379.A0A0N5AFF4"/>
<dbReference type="GO" id="GO:0031390">
    <property type="term" value="C:Ctf18 RFC-like complex"/>
    <property type="evidence" value="ECO:0007669"/>
    <property type="project" value="InterPro"/>
</dbReference>
<dbReference type="GO" id="GO:0000775">
    <property type="term" value="C:chromosome, centromeric region"/>
    <property type="evidence" value="ECO:0007669"/>
    <property type="project" value="TreeGrafter"/>
</dbReference>
<dbReference type="InterPro" id="IPR019128">
    <property type="entry name" value="Dcc1"/>
</dbReference>
<reference evidence="5" key="1">
    <citation type="submission" date="2017-02" db="UniProtKB">
        <authorList>
            <consortium name="WormBaseParasite"/>
        </authorList>
    </citation>
    <scope>IDENTIFICATION</scope>
</reference>
<protein>
    <recommendedName>
        <fullName evidence="2">Sister chromatid cohesion protein DCC1</fullName>
    </recommendedName>
</protein>
<evidence type="ECO:0000256" key="3">
    <source>
        <dbReference type="ARBA" id="ARBA00022705"/>
    </source>
</evidence>
<evidence type="ECO:0000313" key="5">
    <source>
        <dbReference type="WBParaSite" id="SMUV_0000300601-mRNA-1"/>
    </source>
</evidence>
<proteinExistence type="inferred from homology"/>
<dbReference type="PANTHER" id="PTHR13395">
    <property type="entry name" value="SISTER CHROMATID COHESION PROTEIN DCC1-RELATED"/>
    <property type="match status" value="1"/>
</dbReference>